<sequence length="175" mass="19799">MKTKQKLLALTEHKLIQDVQARWNSSFENDSEIQQLAIMSELSAPEIRKNVKDNVTDISNDDITQAEHAMTVLEPLKTVTTIMCSEQTPTVSLMYPMKALLLDSMNDTANDSGLIKEVKSAVRNDLQKRYDSDEMKEFLLVAAALDPGFKSLPRQMSGRLCIQTLRQRSSLHIFI</sequence>
<dbReference type="InterPro" id="IPR012337">
    <property type="entry name" value="RNaseH-like_sf"/>
</dbReference>
<proteinExistence type="predicted"/>
<dbReference type="SUPFAM" id="SSF53098">
    <property type="entry name" value="Ribonuclease H-like"/>
    <property type="match status" value="1"/>
</dbReference>
<evidence type="ECO:0000313" key="1">
    <source>
        <dbReference type="EMBL" id="PJE77857.1"/>
    </source>
</evidence>
<organism evidence="1">
    <name type="scientific">invertebrate metagenome</name>
    <dbReference type="NCBI Taxonomy" id="1711999"/>
    <lineage>
        <taxon>unclassified sequences</taxon>
        <taxon>metagenomes</taxon>
        <taxon>organismal metagenomes</taxon>
    </lineage>
</organism>
<dbReference type="AlphaFoldDB" id="A0A2H9T3T6"/>
<comment type="caution">
    <text evidence="1">The sequence shown here is derived from an EMBL/GenBank/DDBJ whole genome shotgun (WGS) entry which is preliminary data.</text>
</comment>
<accession>A0A2H9T3T6</accession>
<dbReference type="EMBL" id="NSIT01000344">
    <property type="protein sequence ID" value="PJE77857.1"/>
    <property type="molecule type" value="Genomic_DNA"/>
</dbReference>
<reference evidence="1" key="1">
    <citation type="journal article" date="2017" name="Appl. Environ. Microbiol.">
        <title>Molecular characterization of an Endozoicomonas-like organism causing infection in king scallop Pecten maximus L.</title>
        <authorList>
            <person name="Cano I."/>
            <person name="van Aerle R."/>
            <person name="Ross S."/>
            <person name="Verner-Jeffreys D.W."/>
            <person name="Paley R.K."/>
            <person name="Rimmer G."/>
            <person name="Ryder D."/>
            <person name="Hooper P."/>
            <person name="Stone D."/>
            <person name="Feist S.W."/>
        </authorList>
    </citation>
    <scope>NUCLEOTIDE SEQUENCE</scope>
</reference>
<gene>
    <name evidence="1" type="ORF">CI610_03214</name>
</gene>
<name>A0A2H9T3T6_9ZZZZ</name>
<protein>
    <submittedName>
        <fullName evidence="1">Uncharacterized protein</fullName>
    </submittedName>
</protein>